<keyword evidence="13" id="KW-0175">Coiled coil</keyword>
<dbReference type="GO" id="GO:0016787">
    <property type="term" value="F:hydrolase activity"/>
    <property type="evidence" value="ECO:0007669"/>
    <property type="project" value="UniProtKB-KW"/>
</dbReference>
<gene>
    <name evidence="15" type="primary">dnaB</name>
    <name evidence="15" type="ORF">J0B03_06890</name>
</gene>
<comment type="catalytic activity">
    <reaction evidence="10 12">
        <text>ATP + H2O = ADP + phosphate + H(+)</text>
        <dbReference type="Rhea" id="RHEA:13065"/>
        <dbReference type="ChEBI" id="CHEBI:15377"/>
        <dbReference type="ChEBI" id="CHEBI:15378"/>
        <dbReference type="ChEBI" id="CHEBI:30616"/>
        <dbReference type="ChEBI" id="CHEBI:43474"/>
        <dbReference type="ChEBI" id="CHEBI:456216"/>
        <dbReference type="EC" id="5.6.2.3"/>
    </reaction>
</comment>
<dbReference type="NCBIfam" id="TIGR00665">
    <property type="entry name" value="DnaB"/>
    <property type="match status" value="1"/>
</dbReference>
<evidence type="ECO:0000256" key="11">
    <source>
        <dbReference type="NCBIfam" id="TIGR00665"/>
    </source>
</evidence>
<evidence type="ECO:0000256" key="9">
    <source>
        <dbReference type="ARBA" id="ARBA00023235"/>
    </source>
</evidence>
<dbReference type="PANTHER" id="PTHR30153:SF2">
    <property type="entry name" value="REPLICATIVE DNA HELICASE"/>
    <property type="match status" value="1"/>
</dbReference>
<protein>
    <recommendedName>
        <fullName evidence="11 12">Replicative DNA helicase</fullName>
        <ecNumber evidence="11 12">5.6.2.3</ecNumber>
    </recommendedName>
</protein>
<dbReference type="FunFam" id="3.40.50.300:FF:000076">
    <property type="entry name" value="Replicative DNA helicase"/>
    <property type="match status" value="1"/>
</dbReference>
<dbReference type="CDD" id="cd00984">
    <property type="entry name" value="DnaB_C"/>
    <property type="match status" value="1"/>
</dbReference>
<dbReference type="EC" id="5.6.2.3" evidence="11 12"/>
<keyword evidence="3 12" id="KW-0235">DNA replication</keyword>
<evidence type="ECO:0000256" key="8">
    <source>
        <dbReference type="ARBA" id="ARBA00023125"/>
    </source>
</evidence>
<dbReference type="Proteomes" id="UP000663499">
    <property type="component" value="Chromosome"/>
</dbReference>
<keyword evidence="9" id="KW-0413">Isomerase</keyword>
<dbReference type="RefSeq" id="WP_207298904.1">
    <property type="nucleotide sequence ID" value="NZ_CP071444.1"/>
</dbReference>
<dbReference type="GO" id="GO:0042802">
    <property type="term" value="F:identical protein binding"/>
    <property type="evidence" value="ECO:0007669"/>
    <property type="project" value="UniProtKB-ARBA"/>
</dbReference>
<evidence type="ECO:0000256" key="13">
    <source>
        <dbReference type="SAM" id="Coils"/>
    </source>
</evidence>
<dbReference type="EMBL" id="CP071444">
    <property type="protein sequence ID" value="QSX07562.1"/>
    <property type="molecule type" value="Genomic_DNA"/>
</dbReference>
<dbReference type="GO" id="GO:0003677">
    <property type="term" value="F:DNA binding"/>
    <property type="evidence" value="ECO:0007669"/>
    <property type="project" value="UniProtKB-UniRule"/>
</dbReference>
<evidence type="ECO:0000256" key="1">
    <source>
        <dbReference type="ARBA" id="ARBA00008428"/>
    </source>
</evidence>
<dbReference type="FunFam" id="1.10.860.10:FF:000001">
    <property type="entry name" value="Replicative DNA helicase"/>
    <property type="match status" value="1"/>
</dbReference>
<dbReference type="InterPro" id="IPR016136">
    <property type="entry name" value="DNA_helicase_N/primase_C"/>
</dbReference>
<accession>A0A974XD00</accession>
<dbReference type="InterPro" id="IPR007693">
    <property type="entry name" value="DNA_helicase_DnaB-like_N"/>
</dbReference>
<dbReference type="SMART" id="SM00382">
    <property type="entry name" value="AAA"/>
    <property type="match status" value="1"/>
</dbReference>
<keyword evidence="2 12" id="KW-0639">Primosome</keyword>
<dbReference type="InterPro" id="IPR036185">
    <property type="entry name" value="DNA_heli_DnaB-like_N_sf"/>
</dbReference>
<evidence type="ECO:0000313" key="15">
    <source>
        <dbReference type="EMBL" id="QSX07562.1"/>
    </source>
</evidence>
<dbReference type="Pfam" id="PF00772">
    <property type="entry name" value="DnaB"/>
    <property type="match status" value="1"/>
</dbReference>
<evidence type="ECO:0000256" key="5">
    <source>
        <dbReference type="ARBA" id="ARBA00022801"/>
    </source>
</evidence>
<keyword evidence="7 12" id="KW-0067">ATP-binding</keyword>
<dbReference type="Gene3D" id="1.10.860.10">
    <property type="entry name" value="DNAb Helicase, Chain A"/>
    <property type="match status" value="1"/>
</dbReference>
<keyword evidence="4 12" id="KW-0547">Nucleotide-binding</keyword>
<dbReference type="GO" id="GO:0005524">
    <property type="term" value="F:ATP binding"/>
    <property type="evidence" value="ECO:0007669"/>
    <property type="project" value="UniProtKB-UniRule"/>
</dbReference>
<dbReference type="InterPro" id="IPR007694">
    <property type="entry name" value="DNA_helicase_DnaB-like_C"/>
</dbReference>
<dbReference type="GO" id="GO:0005829">
    <property type="term" value="C:cytosol"/>
    <property type="evidence" value="ECO:0007669"/>
    <property type="project" value="TreeGrafter"/>
</dbReference>
<evidence type="ECO:0000256" key="6">
    <source>
        <dbReference type="ARBA" id="ARBA00022806"/>
    </source>
</evidence>
<keyword evidence="8 12" id="KW-0238">DNA-binding</keyword>
<dbReference type="PANTHER" id="PTHR30153">
    <property type="entry name" value="REPLICATIVE DNA HELICASE DNAB"/>
    <property type="match status" value="1"/>
</dbReference>
<comment type="function">
    <text evidence="12">The main replicative DNA helicase, it participates in initiation and elongation during chromosome replication. Travels ahead of the DNA replisome, separating dsDNA into templates for DNA synthesis. A processive ATP-dependent 5'-3' DNA helicase it has DNA-dependent ATPase activity.</text>
</comment>
<evidence type="ECO:0000256" key="10">
    <source>
        <dbReference type="ARBA" id="ARBA00048954"/>
    </source>
</evidence>
<keyword evidence="5 12" id="KW-0378">Hydrolase</keyword>
<evidence type="ECO:0000313" key="16">
    <source>
        <dbReference type="Proteomes" id="UP000663499"/>
    </source>
</evidence>
<proteinExistence type="inferred from homology"/>
<sequence>MAERLTKVPPHNIEAEQSILGAMLISKDAIATATELISDSNMFYNAQHKAIFEGISDLFKEDLPVDIITLSSKLKDSNVLDKVGGRVYLAELVESVPVSGNIRTYCEIVREKALLRSLIASSMEVIEECYNNAEEADAVLELAEKQIFDLSQRQKTGDFVHIKEALVGTLESIEEIQKNNSRITGVPTGFVDLDHMTAGLQKADLVLVAARPSMGKTALALNMAQHAAVKEGKSVAVFSLEMSKELLTQRMLCSEAHINSQSLRTGNLTDKDWQKLAYASSVLSKSKIYIDDTPGVTVMEMRSKARRLKLEHGLDLILIDYLQLMEGSKRSENRQQEISAISRALKALAREMKCPVVALSQLSRAPDARTDHRPILSDLRESGAIEQDADVVMMLFRNYYYSKDPEEKNVAELNIAKQRNGATGMVRLSWHEEFTQFGNLAQYGEQ</sequence>
<dbReference type="SUPFAM" id="SSF52540">
    <property type="entry name" value="P-loop containing nucleoside triphosphate hydrolases"/>
    <property type="match status" value="1"/>
</dbReference>
<dbReference type="Gene3D" id="3.40.50.300">
    <property type="entry name" value="P-loop containing nucleotide triphosphate hydrolases"/>
    <property type="match status" value="1"/>
</dbReference>
<evidence type="ECO:0000256" key="4">
    <source>
        <dbReference type="ARBA" id="ARBA00022741"/>
    </source>
</evidence>
<evidence type="ECO:0000256" key="7">
    <source>
        <dbReference type="ARBA" id="ARBA00022840"/>
    </source>
</evidence>
<organism evidence="15 16">
    <name type="scientific">Alkalibacter rhizosphaerae</name>
    <dbReference type="NCBI Taxonomy" id="2815577"/>
    <lineage>
        <taxon>Bacteria</taxon>
        <taxon>Bacillati</taxon>
        <taxon>Bacillota</taxon>
        <taxon>Clostridia</taxon>
        <taxon>Eubacteriales</taxon>
        <taxon>Eubacteriaceae</taxon>
        <taxon>Alkalibacter</taxon>
    </lineage>
</organism>
<feature type="domain" description="SF4 helicase" evidence="14">
    <location>
        <begin position="179"/>
        <end position="444"/>
    </location>
</feature>
<name>A0A974XD00_9FIRM</name>
<dbReference type="AlphaFoldDB" id="A0A974XD00"/>
<dbReference type="Pfam" id="PF03796">
    <property type="entry name" value="DnaB_C"/>
    <property type="match status" value="1"/>
</dbReference>
<dbReference type="PROSITE" id="PS51199">
    <property type="entry name" value="SF4_HELICASE"/>
    <property type="match status" value="1"/>
</dbReference>
<dbReference type="InterPro" id="IPR003593">
    <property type="entry name" value="AAA+_ATPase"/>
</dbReference>
<evidence type="ECO:0000259" key="14">
    <source>
        <dbReference type="PROSITE" id="PS51199"/>
    </source>
</evidence>
<dbReference type="NCBIfam" id="NF004384">
    <property type="entry name" value="PRK05748.1"/>
    <property type="match status" value="1"/>
</dbReference>
<feature type="coiled-coil region" evidence="13">
    <location>
        <begin position="126"/>
        <end position="153"/>
    </location>
</feature>
<dbReference type="InterPro" id="IPR027417">
    <property type="entry name" value="P-loop_NTPase"/>
</dbReference>
<dbReference type="KEGG" id="alka:J0B03_06890"/>
<dbReference type="GO" id="GO:0043139">
    <property type="term" value="F:5'-3' DNA helicase activity"/>
    <property type="evidence" value="ECO:0007669"/>
    <property type="project" value="UniProtKB-EC"/>
</dbReference>
<comment type="similarity">
    <text evidence="1 12">Belongs to the helicase family. DnaB subfamily.</text>
</comment>
<keyword evidence="16" id="KW-1185">Reference proteome</keyword>
<evidence type="ECO:0000256" key="12">
    <source>
        <dbReference type="RuleBase" id="RU362085"/>
    </source>
</evidence>
<reference evidence="15" key="1">
    <citation type="submission" date="2021-03" db="EMBL/GenBank/DDBJ databases">
        <title>Alkalibacter marinus sp. nov., isolated from tidal flat sediment.</title>
        <authorList>
            <person name="Namirimu T."/>
            <person name="Yang J.-A."/>
            <person name="Yang S.-H."/>
            <person name="Kim Y.-J."/>
            <person name="Kwon K.K."/>
        </authorList>
    </citation>
    <scope>NUCLEOTIDE SEQUENCE</scope>
    <source>
        <strain evidence="15">ES005</strain>
    </source>
</reference>
<dbReference type="GO" id="GO:0006269">
    <property type="term" value="P:DNA replication, synthesis of primer"/>
    <property type="evidence" value="ECO:0007669"/>
    <property type="project" value="UniProtKB-UniRule"/>
</dbReference>
<evidence type="ECO:0000256" key="3">
    <source>
        <dbReference type="ARBA" id="ARBA00022705"/>
    </source>
</evidence>
<evidence type="ECO:0000256" key="2">
    <source>
        <dbReference type="ARBA" id="ARBA00022515"/>
    </source>
</evidence>
<dbReference type="GO" id="GO:1990077">
    <property type="term" value="C:primosome complex"/>
    <property type="evidence" value="ECO:0007669"/>
    <property type="project" value="UniProtKB-UniRule"/>
</dbReference>
<dbReference type="InterPro" id="IPR007692">
    <property type="entry name" value="DNA_helicase_DnaB"/>
</dbReference>
<dbReference type="SUPFAM" id="SSF48024">
    <property type="entry name" value="N-terminal domain of DnaB helicase"/>
    <property type="match status" value="1"/>
</dbReference>
<keyword evidence="6 12" id="KW-0347">Helicase</keyword>